<gene>
    <name evidence="19" type="ORF">N656DRAFT_768755</name>
</gene>
<comment type="caution">
    <text evidence="19">The sequence shown here is derived from an EMBL/GenBank/DDBJ whole genome shotgun (WGS) entry which is preliminary data.</text>
</comment>
<dbReference type="GO" id="GO:0004364">
    <property type="term" value="F:glutathione transferase activity"/>
    <property type="evidence" value="ECO:0007669"/>
    <property type="project" value="UniProtKB-EC"/>
</dbReference>
<evidence type="ECO:0000256" key="3">
    <source>
        <dbReference type="ARBA" id="ARBA00012436"/>
    </source>
</evidence>
<dbReference type="InterPro" id="IPR036249">
    <property type="entry name" value="Thioredoxin-like_sf"/>
</dbReference>
<dbReference type="FunFam" id="1.20.1050.10:FF:000038">
    <property type="entry name" value="Glutathione S-transferase omega-like 2"/>
    <property type="match status" value="1"/>
</dbReference>
<dbReference type="EC" id="2.5.1.18" evidence="4"/>
<comment type="similarity">
    <text evidence="2">Belongs to the GST superfamily. Omega family.</text>
</comment>
<keyword evidence="5" id="KW-0963">Cytoplasm</keyword>
<feature type="binding site" evidence="15">
    <location>
        <begin position="159"/>
        <end position="160"/>
    </location>
    <ligand>
        <name>glutathione</name>
        <dbReference type="ChEBI" id="CHEBI:57925"/>
    </ligand>
</feature>
<evidence type="ECO:0000256" key="6">
    <source>
        <dbReference type="ARBA" id="ARBA00022679"/>
    </source>
</evidence>
<dbReference type="CDD" id="cd03190">
    <property type="entry name" value="GST_C_Omega_like"/>
    <property type="match status" value="1"/>
</dbReference>
<keyword evidence="8" id="KW-0961">Cell wall biogenesis/degradation</keyword>
<evidence type="ECO:0000256" key="1">
    <source>
        <dbReference type="ARBA" id="ARBA00004496"/>
    </source>
</evidence>
<reference evidence="19" key="2">
    <citation type="submission" date="2023-05" db="EMBL/GenBank/DDBJ databases">
        <authorList>
            <consortium name="Lawrence Berkeley National Laboratory"/>
            <person name="Steindorff A."/>
            <person name="Hensen N."/>
            <person name="Bonometti L."/>
            <person name="Westerberg I."/>
            <person name="Brannstrom I.O."/>
            <person name="Guillou S."/>
            <person name="Cros-Aarteil S."/>
            <person name="Calhoun S."/>
            <person name="Haridas S."/>
            <person name="Kuo A."/>
            <person name="Mondo S."/>
            <person name="Pangilinan J."/>
            <person name="Riley R."/>
            <person name="Labutti K."/>
            <person name="Andreopoulos B."/>
            <person name="Lipzen A."/>
            <person name="Chen C."/>
            <person name="Yanf M."/>
            <person name="Daum C."/>
            <person name="Ng V."/>
            <person name="Clum A."/>
            <person name="Ohm R."/>
            <person name="Martin F."/>
            <person name="Silar P."/>
            <person name="Natvig D."/>
            <person name="Lalanne C."/>
            <person name="Gautier V."/>
            <person name="Ament-Velasquez S.L."/>
            <person name="Kruys A."/>
            <person name="Hutchinson M.I."/>
            <person name="Powell A.J."/>
            <person name="Barry K."/>
            <person name="Miller A.N."/>
            <person name="Grigoriev I.V."/>
            <person name="Debuchy R."/>
            <person name="Gladieux P."/>
            <person name="Thoren M.H."/>
            <person name="Johannesson H."/>
        </authorList>
    </citation>
    <scope>NUCLEOTIDE SEQUENCE</scope>
    <source>
        <strain evidence="19">CBS 508.74</strain>
    </source>
</reference>
<dbReference type="Gene3D" id="1.20.1050.10">
    <property type="match status" value="1"/>
</dbReference>
<feature type="compositionally biased region" description="Polar residues" evidence="17">
    <location>
        <begin position="9"/>
        <end position="18"/>
    </location>
</feature>
<dbReference type="InterPro" id="IPR016639">
    <property type="entry name" value="GST_Omega/GSH"/>
</dbReference>
<protein>
    <recommendedName>
        <fullName evidence="13">Glutathione S-transferase omega-like 2</fullName>
        <ecNumber evidence="3">1.8.5.1</ecNumber>
        <ecNumber evidence="4">2.5.1.18</ecNumber>
    </recommendedName>
    <alternativeName>
        <fullName evidence="9">Glutathione-dependent dehydroascorbate reductase</fullName>
    </alternativeName>
</protein>
<evidence type="ECO:0000313" key="19">
    <source>
        <dbReference type="EMBL" id="KAK4112086.1"/>
    </source>
</evidence>
<sequence>MAAKDTPGGASTSESNKITDWVKPGDTSGEFKRQQSSFRNWISREPGAQFPPEKGRYHLYVSYACPWANRTLIARKLKGLEDIISFSVVHWHMGSKGWRFPTADDTDAAGENVIPDPVPGHEGVTHLRDIYFRVNPQYEGRFTVPVLYDKKTDTIVNNESSEILRMFGTEVGIGVFLSWLLTYSHPLPLASQFDDLIEDKYRKVDLYPAHLRKEIDEAHEWHYDKINNGVYKSGFATTQEAYERNVVALFEALDRAEAHLAEKASEGPYWFGDQLTEVDIRLFVTIIRFDPVYVQHFKCNIRDIRSGYPALHKWMRHLYWNIAAFRDTTNFLHIKRHYTKSHTQINPHSITPVGPLPDILPLDEEVAAVPGVKA</sequence>
<dbReference type="Gene3D" id="3.40.30.10">
    <property type="entry name" value="Glutaredoxin"/>
    <property type="match status" value="1"/>
</dbReference>
<organism evidence="19 20">
    <name type="scientific">Canariomyces notabilis</name>
    <dbReference type="NCBI Taxonomy" id="2074819"/>
    <lineage>
        <taxon>Eukaryota</taxon>
        <taxon>Fungi</taxon>
        <taxon>Dikarya</taxon>
        <taxon>Ascomycota</taxon>
        <taxon>Pezizomycotina</taxon>
        <taxon>Sordariomycetes</taxon>
        <taxon>Sordariomycetidae</taxon>
        <taxon>Sordariales</taxon>
        <taxon>Chaetomiaceae</taxon>
        <taxon>Canariomyces</taxon>
    </lineage>
</organism>
<dbReference type="EC" id="1.8.5.1" evidence="3"/>
<evidence type="ECO:0000256" key="4">
    <source>
        <dbReference type="ARBA" id="ARBA00012452"/>
    </source>
</evidence>
<evidence type="ECO:0000256" key="10">
    <source>
        <dbReference type="ARBA" id="ARBA00047960"/>
    </source>
</evidence>
<name>A0AAN6YRD9_9PEZI</name>
<dbReference type="InterPro" id="IPR036282">
    <property type="entry name" value="Glutathione-S-Trfase_C_sf"/>
</dbReference>
<feature type="site" description="Lowers pKa of active site Cys" evidence="16">
    <location>
        <position position="293"/>
    </location>
</feature>
<keyword evidence="20" id="KW-1185">Reference proteome</keyword>
<dbReference type="AlphaFoldDB" id="A0AAN6YRD9"/>
<feature type="active site" description="Nucleophile" evidence="14">
    <location>
        <position position="65"/>
    </location>
</feature>
<dbReference type="GO" id="GO:0071555">
    <property type="term" value="P:cell wall organization"/>
    <property type="evidence" value="ECO:0007669"/>
    <property type="project" value="UniProtKB-KW"/>
</dbReference>
<dbReference type="FunFam" id="3.40.30.10:FF:000162">
    <property type="entry name" value="Glutathione S-transferase Gst3"/>
    <property type="match status" value="1"/>
</dbReference>
<comment type="catalytic activity">
    <reaction evidence="10">
        <text>RX + glutathione = an S-substituted glutathione + a halide anion + H(+)</text>
        <dbReference type="Rhea" id="RHEA:16437"/>
        <dbReference type="ChEBI" id="CHEBI:15378"/>
        <dbReference type="ChEBI" id="CHEBI:16042"/>
        <dbReference type="ChEBI" id="CHEBI:17792"/>
        <dbReference type="ChEBI" id="CHEBI:57925"/>
        <dbReference type="ChEBI" id="CHEBI:90779"/>
        <dbReference type="EC" id="2.5.1.18"/>
    </reaction>
</comment>
<keyword evidence="7" id="KW-0560">Oxidoreductase</keyword>
<feature type="site" description="Lowers pKa of active site Cys" evidence="16">
    <location>
        <position position="338"/>
    </location>
</feature>
<evidence type="ECO:0000256" key="15">
    <source>
        <dbReference type="PIRSR" id="PIRSR015753-2"/>
    </source>
</evidence>
<dbReference type="GO" id="GO:0005737">
    <property type="term" value="C:cytoplasm"/>
    <property type="evidence" value="ECO:0007669"/>
    <property type="project" value="UniProtKB-SubCell"/>
</dbReference>
<dbReference type="RefSeq" id="XP_064669656.1">
    <property type="nucleotide sequence ID" value="XM_064813650.1"/>
</dbReference>
<dbReference type="PANTHER" id="PTHR32419">
    <property type="entry name" value="GLUTATHIONYL-HYDROQUINONE REDUCTASE"/>
    <property type="match status" value="1"/>
</dbReference>
<dbReference type="GeneID" id="89937775"/>
<feature type="domain" description="GST C-terminal" evidence="18">
    <location>
        <begin position="208"/>
        <end position="341"/>
    </location>
</feature>
<evidence type="ECO:0000256" key="8">
    <source>
        <dbReference type="ARBA" id="ARBA00023316"/>
    </source>
</evidence>
<proteinExistence type="inferred from homology"/>
<evidence type="ECO:0000256" key="5">
    <source>
        <dbReference type="ARBA" id="ARBA00022490"/>
    </source>
</evidence>
<evidence type="ECO:0000256" key="16">
    <source>
        <dbReference type="PIRSR" id="PIRSR015753-3"/>
    </source>
</evidence>
<evidence type="ECO:0000256" key="13">
    <source>
        <dbReference type="ARBA" id="ARBA00070045"/>
    </source>
</evidence>
<comment type="catalytic activity">
    <reaction evidence="11">
        <text>L-dehydroascorbate + 2 glutathione = glutathione disulfide + L-ascorbate</text>
        <dbReference type="Rhea" id="RHEA:24424"/>
        <dbReference type="ChEBI" id="CHEBI:38290"/>
        <dbReference type="ChEBI" id="CHEBI:57925"/>
        <dbReference type="ChEBI" id="CHEBI:58297"/>
        <dbReference type="ChEBI" id="CHEBI:58539"/>
        <dbReference type="EC" id="1.8.5.1"/>
    </reaction>
</comment>
<feature type="active site" description="Proton donor/acceptor" evidence="14">
    <location>
        <position position="231"/>
    </location>
</feature>
<dbReference type="PANTHER" id="PTHR32419:SF6">
    <property type="entry name" value="GLUTATHIONE S-TRANSFERASE OMEGA-LIKE 1-RELATED"/>
    <property type="match status" value="1"/>
</dbReference>
<comment type="subcellular location">
    <subcellularLocation>
        <location evidence="1">Cytoplasm</location>
    </subcellularLocation>
</comment>
<evidence type="ECO:0000313" key="20">
    <source>
        <dbReference type="Proteomes" id="UP001302812"/>
    </source>
</evidence>
<reference evidence="19" key="1">
    <citation type="journal article" date="2023" name="Mol. Phylogenet. Evol.">
        <title>Genome-scale phylogeny and comparative genomics of the fungal order Sordariales.</title>
        <authorList>
            <person name="Hensen N."/>
            <person name="Bonometti L."/>
            <person name="Westerberg I."/>
            <person name="Brannstrom I.O."/>
            <person name="Guillou S."/>
            <person name="Cros-Aarteil S."/>
            <person name="Calhoun S."/>
            <person name="Haridas S."/>
            <person name="Kuo A."/>
            <person name="Mondo S."/>
            <person name="Pangilinan J."/>
            <person name="Riley R."/>
            <person name="LaButti K."/>
            <person name="Andreopoulos B."/>
            <person name="Lipzen A."/>
            <person name="Chen C."/>
            <person name="Yan M."/>
            <person name="Daum C."/>
            <person name="Ng V."/>
            <person name="Clum A."/>
            <person name="Steindorff A."/>
            <person name="Ohm R.A."/>
            <person name="Martin F."/>
            <person name="Silar P."/>
            <person name="Natvig D.O."/>
            <person name="Lalanne C."/>
            <person name="Gautier V."/>
            <person name="Ament-Velasquez S.L."/>
            <person name="Kruys A."/>
            <person name="Hutchinson M.I."/>
            <person name="Powell A.J."/>
            <person name="Barry K."/>
            <person name="Miller A.N."/>
            <person name="Grigoriev I.V."/>
            <person name="Debuchy R."/>
            <person name="Gladieux P."/>
            <person name="Hiltunen Thoren M."/>
            <person name="Johannesson H."/>
        </authorList>
    </citation>
    <scope>NUCLEOTIDE SEQUENCE</scope>
    <source>
        <strain evidence="19">CBS 508.74</strain>
    </source>
</reference>
<dbReference type="PROSITE" id="PS50405">
    <property type="entry name" value="GST_CTER"/>
    <property type="match status" value="1"/>
</dbReference>
<dbReference type="SUPFAM" id="SSF52833">
    <property type="entry name" value="Thioredoxin-like"/>
    <property type="match status" value="1"/>
</dbReference>
<feature type="binding site" evidence="15">
    <location>
        <position position="98"/>
    </location>
    <ligand>
        <name>glutathione</name>
        <dbReference type="ChEBI" id="CHEBI:57925"/>
    </ligand>
</feature>
<dbReference type="PIRSF" id="PIRSF015753">
    <property type="entry name" value="GST"/>
    <property type="match status" value="1"/>
</dbReference>
<dbReference type="InterPro" id="IPR004045">
    <property type="entry name" value="Glutathione_S-Trfase_N"/>
</dbReference>
<evidence type="ECO:0000256" key="7">
    <source>
        <dbReference type="ARBA" id="ARBA00023002"/>
    </source>
</evidence>
<dbReference type="InterPro" id="IPR047047">
    <property type="entry name" value="GST_Omega-like_C"/>
</dbReference>
<dbReference type="InterPro" id="IPR010987">
    <property type="entry name" value="Glutathione-S-Trfase_C-like"/>
</dbReference>
<dbReference type="GO" id="GO:0045174">
    <property type="term" value="F:glutathione dehydrogenase (ascorbate) activity"/>
    <property type="evidence" value="ECO:0007669"/>
    <property type="project" value="UniProtKB-EC"/>
</dbReference>
<evidence type="ECO:0000256" key="12">
    <source>
        <dbReference type="ARBA" id="ARBA00055859"/>
    </source>
</evidence>
<evidence type="ECO:0000256" key="2">
    <source>
        <dbReference type="ARBA" id="ARBA00011067"/>
    </source>
</evidence>
<dbReference type="Pfam" id="PF13410">
    <property type="entry name" value="GST_C_2"/>
    <property type="match status" value="1"/>
</dbReference>
<evidence type="ECO:0000256" key="11">
    <source>
        <dbReference type="ARBA" id="ARBA00049544"/>
    </source>
</evidence>
<keyword evidence="6" id="KW-0808">Transferase</keyword>
<accession>A0AAN6YRD9</accession>
<feature type="region of interest" description="Disordered" evidence="17">
    <location>
        <begin position="1"/>
        <end position="31"/>
    </location>
</feature>
<comment type="function">
    <text evidence="12">Active as '1-Cys' thiol transferase against beta-hydroxyethyl disulfide (HED), as dehydroascorbate reductase and as dimethylarsinic acid reductase, while not active against the standard GST substrate 1-chloro-2,4-dinitrobenzene (CDNB). May be involved in cell wall organization and biogenesis.</text>
</comment>
<evidence type="ECO:0000256" key="14">
    <source>
        <dbReference type="PIRSR" id="PIRSR015753-1"/>
    </source>
</evidence>
<evidence type="ECO:0000256" key="9">
    <source>
        <dbReference type="ARBA" id="ARBA00032186"/>
    </source>
</evidence>
<evidence type="ECO:0000256" key="17">
    <source>
        <dbReference type="SAM" id="MobiDB-lite"/>
    </source>
</evidence>
<dbReference type="Pfam" id="PF13409">
    <property type="entry name" value="GST_N_2"/>
    <property type="match status" value="1"/>
</dbReference>
<dbReference type="Proteomes" id="UP001302812">
    <property type="component" value="Unassembled WGS sequence"/>
</dbReference>
<feature type="binding site" evidence="15">
    <location>
        <begin position="141"/>
        <end position="144"/>
    </location>
    <ligand>
        <name>glutathione</name>
        <dbReference type="ChEBI" id="CHEBI:57925"/>
    </ligand>
</feature>
<evidence type="ECO:0000259" key="18">
    <source>
        <dbReference type="PROSITE" id="PS50405"/>
    </source>
</evidence>
<dbReference type="SUPFAM" id="SSF47616">
    <property type="entry name" value="GST C-terminal domain-like"/>
    <property type="match status" value="1"/>
</dbReference>
<dbReference type="EMBL" id="MU853343">
    <property type="protein sequence ID" value="KAK4112086.1"/>
    <property type="molecule type" value="Genomic_DNA"/>
</dbReference>